<evidence type="ECO:0000256" key="1">
    <source>
        <dbReference type="ARBA" id="ARBA00023015"/>
    </source>
</evidence>
<reference evidence="5" key="1">
    <citation type="submission" date="2016-01" db="EMBL/GenBank/DDBJ databases">
        <authorList>
            <person name="Peeters C."/>
        </authorList>
    </citation>
    <scope>NUCLEOTIDE SEQUENCE</scope>
    <source>
        <strain evidence="5">LMG 29322</strain>
    </source>
</reference>
<evidence type="ECO:0000256" key="3">
    <source>
        <dbReference type="ARBA" id="ARBA00023163"/>
    </source>
</evidence>
<dbReference type="Pfam" id="PF07729">
    <property type="entry name" value="FCD"/>
    <property type="match status" value="1"/>
</dbReference>
<accession>A0A158DHR4</accession>
<sequence length="239" mass="25955">MTTDAGKVLPIPVVANGERGATLSETVQKALENAIFSGELAPGERLDESEIASRFQASRTPVREAFKALEALGLVEIRQRQGVTVATLSLPVLIEMFHVMAALEGLCARFAARRATSAQKQALVKTHAELAAALAADDSVRFYEINQQFHDQLYDASNTSWLAEQTRNLRKRVAPYRRYVTKQPGRMAATMPEHQRIIDALHAADAQAAYDAAVDHVNLLGDDMVDFISAIPGIASSAA</sequence>
<dbReference type="InterPro" id="IPR011711">
    <property type="entry name" value="GntR_C"/>
</dbReference>
<dbReference type="Gene3D" id="1.10.10.10">
    <property type="entry name" value="Winged helix-like DNA-binding domain superfamily/Winged helix DNA-binding domain"/>
    <property type="match status" value="1"/>
</dbReference>
<dbReference type="SUPFAM" id="SSF48008">
    <property type="entry name" value="GntR ligand-binding domain-like"/>
    <property type="match status" value="1"/>
</dbReference>
<dbReference type="GO" id="GO:0003700">
    <property type="term" value="F:DNA-binding transcription factor activity"/>
    <property type="evidence" value="ECO:0007669"/>
    <property type="project" value="InterPro"/>
</dbReference>
<dbReference type="InterPro" id="IPR008920">
    <property type="entry name" value="TF_FadR/GntR_C"/>
</dbReference>
<dbReference type="RefSeq" id="WP_061172034.1">
    <property type="nucleotide sequence ID" value="NZ_FCOA02000044.1"/>
</dbReference>
<feature type="domain" description="HTH gntR-type" evidence="4">
    <location>
        <begin position="21"/>
        <end position="88"/>
    </location>
</feature>
<dbReference type="AlphaFoldDB" id="A0A158DHR4"/>
<dbReference type="OrthoDB" id="5343379at2"/>
<dbReference type="CDD" id="cd07377">
    <property type="entry name" value="WHTH_GntR"/>
    <property type="match status" value="1"/>
</dbReference>
<dbReference type="PROSITE" id="PS50949">
    <property type="entry name" value="HTH_GNTR"/>
    <property type="match status" value="1"/>
</dbReference>
<keyword evidence="2" id="KW-0238">DNA-binding</keyword>
<dbReference type="PANTHER" id="PTHR43537">
    <property type="entry name" value="TRANSCRIPTIONAL REGULATOR, GNTR FAMILY"/>
    <property type="match status" value="1"/>
</dbReference>
<dbReference type="Proteomes" id="UP000054851">
    <property type="component" value="Unassembled WGS sequence"/>
</dbReference>
<comment type="caution">
    <text evidence="5">The sequence shown here is derived from an EMBL/GenBank/DDBJ whole genome shotgun (WGS) entry which is preliminary data.</text>
</comment>
<name>A0A158DHR4_9BURK</name>
<organism evidence="5 6">
    <name type="scientific">Caballeronia hypogeia</name>
    <dbReference type="NCBI Taxonomy" id="1777140"/>
    <lineage>
        <taxon>Bacteria</taxon>
        <taxon>Pseudomonadati</taxon>
        <taxon>Pseudomonadota</taxon>
        <taxon>Betaproteobacteria</taxon>
        <taxon>Burkholderiales</taxon>
        <taxon>Burkholderiaceae</taxon>
        <taxon>Caballeronia</taxon>
    </lineage>
</organism>
<dbReference type="PANTHER" id="PTHR43537:SF49">
    <property type="entry name" value="TRANSCRIPTIONAL REGULATORY PROTEIN"/>
    <property type="match status" value="1"/>
</dbReference>
<dbReference type="SMART" id="SM00895">
    <property type="entry name" value="FCD"/>
    <property type="match status" value="1"/>
</dbReference>
<dbReference type="EMBL" id="FCOA02000044">
    <property type="protein sequence ID" value="SAK93950.1"/>
    <property type="molecule type" value="Genomic_DNA"/>
</dbReference>
<dbReference type="SUPFAM" id="SSF46785">
    <property type="entry name" value="Winged helix' DNA-binding domain"/>
    <property type="match status" value="1"/>
</dbReference>
<keyword evidence="6" id="KW-1185">Reference proteome</keyword>
<keyword evidence="1" id="KW-0805">Transcription regulation</keyword>
<evidence type="ECO:0000313" key="6">
    <source>
        <dbReference type="Proteomes" id="UP000054851"/>
    </source>
</evidence>
<dbReference type="InterPro" id="IPR036388">
    <property type="entry name" value="WH-like_DNA-bd_sf"/>
</dbReference>
<dbReference type="GO" id="GO:0003677">
    <property type="term" value="F:DNA binding"/>
    <property type="evidence" value="ECO:0007669"/>
    <property type="project" value="UniProtKB-KW"/>
</dbReference>
<dbReference type="STRING" id="1777140.AWB79_07030"/>
<evidence type="ECO:0000259" key="4">
    <source>
        <dbReference type="PROSITE" id="PS50949"/>
    </source>
</evidence>
<evidence type="ECO:0000313" key="5">
    <source>
        <dbReference type="EMBL" id="SAK93950.1"/>
    </source>
</evidence>
<gene>
    <name evidence="5" type="ORF">AWB79_07030</name>
</gene>
<dbReference type="Pfam" id="PF00392">
    <property type="entry name" value="GntR"/>
    <property type="match status" value="1"/>
</dbReference>
<dbReference type="InterPro" id="IPR036390">
    <property type="entry name" value="WH_DNA-bd_sf"/>
</dbReference>
<evidence type="ECO:0000256" key="2">
    <source>
        <dbReference type="ARBA" id="ARBA00023125"/>
    </source>
</evidence>
<keyword evidence="3" id="KW-0804">Transcription</keyword>
<protein>
    <submittedName>
        <fullName evidence="5">GntR family transcriptional regulator</fullName>
    </submittedName>
</protein>
<dbReference type="InterPro" id="IPR000524">
    <property type="entry name" value="Tscrpt_reg_HTH_GntR"/>
</dbReference>
<proteinExistence type="predicted"/>
<dbReference type="SMART" id="SM00345">
    <property type="entry name" value="HTH_GNTR"/>
    <property type="match status" value="1"/>
</dbReference>
<dbReference type="Gene3D" id="1.20.120.530">
    <property type="entry name" value="GntR ligand-binding domain-like"/>
    <property type="match status" value="1"/>
</dbReference>